<dbReference type="EMBL" id="KV441406">
    <property type="protein sequence ID" value="OAF55885.1"/>
    <property type="molecule type" value="Genomic_DNA"/>
</dbReference>
<dbReference type="VEuPathDB" id="FungiDB:GMDG_06679"/>
<evidence type="ECO:0000256" key="1">
    <source>
        <dbReference type="SAM" id="MobiDB-lite"/>
    </source>
</evidence>
<keyword evidence="2" id="KW-1133">Transmembrane helix</keyword>
<name>A0A177A0T8_9PEZI</name>
<gene>
    <name evidence="3" type="ORF">VC83_08091</name>
</gene>
<feature type="transmembrane region" description="Helical" evidence="2">
    <location>
        <begin position="12"/>
        <end position="27"/>
    </location>
</feature>
<keyword evidence="2" id="KW-0812">Transmembrane</keyword>
<keyword evidence="2" id="KW-0472">Membrane</keyword>
<evidence type="ECO:0000256" key="2">
    <source>
        <dbReference type="SAM" id="Phobius"/>
    </source>
</evidence>
<sequence length="113" mass="13139">MAEIINDMTKAAFGFIAIHIALIHFLYPDENSPSNRHRWVIYFTQLYLFGAFVRYLQPEPKTESLIRRPGLIFTSLTIYHDFREYEREIGRRPGEPSEPTRTVESNLGACMAS</sequence>
<reference evidence="3" key="1">
    <citation type="submission" date="2016-03" db="EMBL/GenBank/DDBJ databases">
        <title>Updated assembly of Pseudogymnoascus destructans, the fungus causing white-nose syndrome of bats.</title>
        <authorList>
            <person name="Palmer J.M."/>
            <person name="Drees K.P."/>
            <person name="Foster J.T."/>
            <person name="Lindner D.L."/>
        </authorList>
    </citation>
    <scope>NUCLEOTIDE SEQUENCE [LARGE SCALE GENOMIC DNA]</scope>
    <source>
        <strain evidence="3">20631-21</strain>
    </source>
</reference>
<dbReference type="AlphaFoldDB" id="A0A177A0T8"/>
<evidence type="ECO:0000313" key="3">
    <source>
        <dbReference type="EMBL" id="OAF55885.1"/>
    </source>
</evidence>
<accession>A0A177A0T8</accession>
<protein>
    <submittedName>
        <fullName evidence="3">Uncharacterized protein</fullName>
    </submittedName>
</protein>
<dbReference type="RefSeq" id="XP_024321184.1">
    <property type="nucleotide sequence ID" value="XM_024471652.1"/>
</dbReference>
<dbReference type="GeneID" id="36291134"/>
<feature type="region of interest" description="Disordered" evidence="1">
    <location>
        <begin position="89"/>
        <end position="113"/>
    </location>
</feature>
<proteinExistence type="predicted"/>
<dbReference type="Proteomes" id="UP000077154">
    <property type="component" value="Unassembled WGS sequence"/>
</dbReference>
<feature type="transmembrane region" description="Helical" evidence="2">
    <location>
        <begin position="39"/>
        <end position="57"/>
    </location>
</feature>
<organism evidence="3">
    <name type="scientific">Pseudogymnoascus destructans</name>
    <dbReference type="NCBI Taxonomy" id="655981"/>
    <lineage>
        <taxon>Eukaryota</taxon>
        <taxon>Fungi</taxon>
        <taxon>Dikarya</taxon>
        <taxon>Ascomycota</taxon>
        <taxon>Pezizomycotina</taxon>
        <taxon>Leotiomycetes</taxon>
        <taxon>Thelebolales</taxon>
        <taxon>Thelebolaceae</taxon>
        <taxon>Pseudogymnoascus</taxon>
    </lineage>
</organism>